<organism evidence="10 11">
    <name type="scientific">Paenibacillus profundus</name>
    <dbReference type="NCBI Taxonomy" id="1173085"/>
    <lineage>
        <taxon>Bacteria</taxon>
        <taxon>Bacillati</taxon>
        <taxon>Bacillota</taxon>
        <taxon>Bacilli</taxon>
        <taxon>Bacillales</taxon>
        <taxon>Paenibacillaceae</taxon>
        <taxon>Paenibacillus</taxon>
    </lineage>
</organism>
<sequence>MEKEKSLNLGYFLALFLGGLGIHLFYVGKTVRGVFYLLFCWTYIPIILGWMDMLFMKRWIQDINFKNRYQDAPSIDYLNRKENNLKDRDKASGYTGNNLKSIYIKGPLFYDEGGNILPKYSHLKTPTRIQESYKEINQYFNNNTHVFYATDFVMDSYARSNTPGRYCSFEPLFAYWTTFNSMNQKQENWYLYWRSEFLRESFLKTDLSYIILFTYELLNYSFNQNAAFNASILVKLFHVYRDTVPGVQRYLPQWISDFLLELGEEELAKEWDAYSDNYDYQKSRLHEQMIVHKDEFDKISYSTWKPYVVGYRATEFFYANKTKIYKMFKSSIMVYEKLLRENDKSIFDEWFQEKKSVTQRELFRSAVVERPITQITVTKVVMTEKEKIATDLSVLFRLSENAVRDIMGEKRKIKVDESLLPEGMKEKLDEFIGSKSKASPKTTRFVKVREGSNATGGSLIPQRPNKDDESDEIKTPAFSLNMDEVNKERAANEEFAKIYRDNYEVETEEVEENNENADEQENERNGDENDTVHSFEEIFASSDEDYASFIENLDEKEKDILFIFDDLEKPMIEVNQAAKSLGGSANVIISEINEKSIEHLGDMLIEEDGENYVIVDEYKQVLNELKGMKTA</sequence>
<evidence type="ECO:0000256" key="1">
    <source>
        <dbReference type="ARBA" id="ARBA00004141"/>
    </source>
</evidence>
<proteinExistence type="predicted"/>
<feature type="domain" description="TerB-C" evidence="9">
    <location>
        <begin position="470"/>
        <end position="621"/>
    </location>
</feature>
<dbReference type="Pfam" id="PF15615">
    <property type="entry name" value="TerB_C"/>
    <property type="match status" value="1"/>
</dbReference>
<comment type="caution">
    <text evidence="10">The sequence shown here is derived from an EMBL/GenBank/DDBJ whole genome shotgun (WGS) entry which is preliminary data.</text>
</comment>
<reference evidence="10 11" key="1">
    <citation type="submission" date="2021-11" db="EMBL/GenBank/DDBJ databases">
        <title>Draft genome sequence of Paenibacillus profundus YoMME, a new Gram-positive bacteria with exoelectrogenic properties.</title>
        <authorList>
            <person name="Hubenova Y."/>
            <person name="Hubenova E."/>
            <person name="Manasiev Y."/>
            <person name="Peykov S."/>
            <person name="Mitov M."/>
        </authorList>
    </citation>
    <scope>NUCLEOTIDE SEQUENCE [LARGE SCALE GENOMIC DNA]</scope>
    <source>
        <strain evidence="10 11">YoMME</strain>
    </source>
</reference>
<keyword evidence="3 6" id="KW-1133">Transmembrane helix</keyword>
<feature type="transmembrane region" description="Helical" evidence="6">
    <location>
        <begin position="7"/>
        <end position="27"/>
    </location>
</feature>
<gene>
    <name evidence="10" type="ORF">LQV63_25140</name>
</gene>
<keyword evidence="4 6" id="KW-0472">Membrane</keyword>
<comment type="subcellular location">
    <subcellularLocation>
        <location evidence="1">Membrane</location>
        <topology evidence="1">Multi-pass membrane protein</topology>
    </subcellularLocation>
</comment>
<evidence type="ECO:0000256" key="5">
    <source>
        <dbReference type="SAM" id="MobiDB-lite"/>
    </source>
</evidence>
<feature type="compositionally biased region" description="Acidic residues" evidence="5">
    <location>
        <begin position="505"/>
        <end position="521"/>
    </location>
</feature>
<keyword evidence="11" id="KW-1185">Reference proteome</keyword>
<dbReference type="RefSeq" id="WP_233698700.1">
    <property type="nucleotide sequence ID" value="NZ_JAJNBZ010000030.1"/>
</dbReference>
<evidence type="ECO:0000256" key="4">
    <source>
        <dbReference type="ARBA" id="ARBA00023136"/>
    </source>
</evidence>
<evidence type="ECO:0000259" key="8">
    <source>
        <dbReference type="Pfam" id="PF13208"/>
    </source>
</evidence>
<evidence type="ECO:0000256" key="3">
    <source>
        <dbReference type="ARBA" id="ARBA00022989"/>
    </source>
</evidence>
<dbReference type="Proteomes" id="UP001199916">
    <property type="component" value="Unassembled WGS sequence"/>
</dbReference>
<protein>
    <submittedName>
        <fullName evidence="10">TerB N-terminal domain-containing protein</fullName>
    </submittedName>
</protein>
<feature type="compositionally biased region" description="Basic and acidic residues" evidence="5">
    <location>
        <begin position="522"/>
        <end position="531"/>
    </location>
</feature>
<keyword evidence="2 6" id="KW-0812">Transmembrane</keyword>
<feature type="region of interest" description="Disordered" evidence="5">
    <location>
        <begin position="505"/>
        <end position="531"/>
    </location>
</feature>
<dbReference type="Pfam" id="PF05154">
    <property type="entry name" value="TM2"/>
    <property type="match status" value="1"/>
</dbReference>
<feature type="region of interest" description="Disordered" evidence="5">
    <location>
        <begin position="449"/>
        <end position="472"/>
    </location>
</feature>
<dbReference type="EMBL" id="JAJNBZ010000030">
    <property type="protein sequence ID" value="MCE5172558.1"/>
    <property type="molecule type" value="Genomic_DNA"/>
</dbReference>
<evidence type="ECO:0000313" key="11">
    <source>
        <dbReference type="Proteomes" id="UP001199916"/>
    </source>
</evidence>
<evidence type="ECO:0000259" key="7">
    <source>
        <dbReference type="Pfam" id="PF05154"/>
    </source>
</evidence>
<feature type="transmembrane region" description="Helical" evidence="6">
    <location>
        <begin position="33"/>
        <end position="51"/>
    </location>
</feature>
<dbReference type="InterPro" id="IPR025266">
    <property type="entry name" value="TerB_N"/>
</dbReference>
<dbReference type="InterPro" id="IPR007829">
    <property type="entry name" value="TM2"/>
</dbReference>
<feature type="domain" description="TerB N-terminal" evidence="8">
    <location>
        <begin position="164"/>
        <end position="278"/>
    </location>
</feature>
<accession>A0ABS8YL17</accession>
<dbReference type="InterPro" id="IPR028932">
    <property type="entry name" value="TerB-C"/>
</dbReference>
<evidence type="ECO:0000259" key="9">
    <source>
        <dbReference type="Pfam" id="PF15615"/>
    </source>
</evidence>
<evidence type="ECO:0000256" key="2">
    <source>
        <dbReference type="ARBA" id="ARBA00022692"/>
    </source>
</evidence>
<feature type="domain" description="TM2" evidence="7">
    <location>
        <begin position="4"/>
        <end position="53"/>
    </location>
</feature>
<evidence type="ECO:0000256" key="6">
    <source>
        <dbReference type="SAM" id="Phobius"/>
    </source>
</evidence>
<name>A0ABS8YL17_9BACL</name>
<evidence type="ECO:0000313" key="10">
    <source>
        <dbReference type="EMBL" id="MCE5172558.1"/>
    </source>
</evidence>
<dbReference type="Pfam" id="PF13208">
    <property type="entry name" value="TerB_N"/>
    <property type="match status" value="1"/>
</dbReference>